<dbReference type="InterPro" id="IPR017583">
    <property type="entry name" value="Tagatose/fructose_Pkinase"/>
</dbReference>
<keyword evidence="5" id="KW-0067">ATP-binding</keyword>
<dbReference type="PANTHER" id="PTHR46566">
    <property type="entry name" value="1-PHOSPHOFRUCTOKINASE-RELATED"/>
    <property type="match status" value="1"/>
</dbReference>
<comment type="similarity">
    <text evidence="1">Belongs to the carbohydrate kinase PfkB family.</text>
</comment>
<dbReference type="InterPro" id="IPR002173">
    <property type="entry name" value="Carboh/pur_kinase_PfkB_CS"/>
</dbReference>
<evidence type="ECO:0000259" key="7">
    <source>
        <dbReference type="Pfam" id="PF00294"/>
    </source>
</evidence>
<evidence type="ECO:0000256" key="1">
    <source>
        <dbReference type="ARBA" id="ARBA00010688"/>
    </source>
</evidence>
<keyword evidence="4" id="KW-0418">Kinase</keyword>
<proteinExistence type="inferred from homology"/>
<dbReference type="PROSITE" id="PS00584">
    <property type="entry name" value="PFKB_KINASES_2"/>
    <property type="match status" value="1"/>
</dbReference>
<accession>A0ABN2T2N0</accession>
<dbReference type="EMBL" id="BAAAQM010000058">
    <property type="protein sequence ID" value="GAA1996773.1"/>
    <property type="molecule type" value="Genomic_DNA"/>
</dbReference>
<dbReference type="Proteomes" id="UP001499854">
    <property type="component" value="Unassembled WGS sequence"/>
</dbReference>
<name>A0ABN2T2N0_9ACTN</name>
<keyword evidence="9" id="KW-1185">Reference proteome</keyword>
<sequence>MIVTLTLNPSLDRTLELRRLRRGAVNRAVSVHLDPGGKGVNVTRALRAFGVASRAVIPCGGADGRETVRLLEEAGIPVIAVPVGGRTRSNVTLVEGGGTSTKINEPGSPLTAGELAAVGEAMLRACGSEDGAGETTGTGTGTATGTATGTEAAEATRASWAVLCGSLPPGVPDGVYARLTELFAGHGFRVAVDTSGSALVAAVPAGPDLIKPNREELAGAVGRPLAKVSDVVAAAEELRERGAGAVLASLGPDGAVLVDRDGARYCRADPVEPRSTVGAGDAMLAGFLAAQAAGASGEDALIEAVSWGRAAVGLPGSRMPGPKDVSREGVRVVRDPENRPGGQLLSAYDT</sequence>
<dbReference type="InterPro" id="IPR029056">
    <property type="entry name" value="Ribokinase-like"/>
</dbReference>
<reference evidence="8 9" key="1">
    <citation type="journal article" date="2019" name="Int. J. Syst. Evol. Microbiol.">
        <title>The Global Catalogue of Microorganisms (GCM) 10K type strain sequencing project: providing services to taxonomists for standard genome sequencing and annotation.</title>
        <authorList>
            <consortium name="The Broad Institute Genomics Platform"/>
            <consortium name="The Broad Institute Genome Sequencing Center for Infectious Disease"/>
            <person name="Wu L."/>
            <person name="Ma J."/>
        </authorList>
    </citation>
    <scope>NUCLEOTIDE SEQUENCE [LARGE SCALE GENOMIC DNA]</scope>
    <source>
        <strain evidence="8 9">JCM 16013</strain>
    </source>
</reference>
<keyword evidence="3" id="KW-0547">Nucleotide-binding</keyword>
<evidence type="ECO:0000256" key="3">
    <source>
        <dbReference type="ARBA" id="ARBA00022741"/>
    </source>
</evidence>
<dbReference type="PROSITE" id="PS00583">
    <property type="entry name" value="PFKB_KINASES_1"/>
    <property type="match status" value="1"/>
</dbReference>
<dbReference type="RefSeq" id="WP_344661691.1">
    <property type="nucleotide sequence ID" value="NZ_BAAAQM010000058.1"/>
</dbReference>
<dbReference type="Gene3D" id="3.40.1190.20">
    <property type="match status" value="1"/>
</dbReference>
<comment type="caution">
    <text evidence="8">The sequence shown here is derived from an EMBL/GenBank/DDBJ whole genome shotgun (WGS) entry which is preliminary data.</text>
</comment>
<evidence type="ECO:0000256" key="6">
    <source>
        <dbReference type="PIRNR" id="PIRNR000535"/>
    </source>
</evidence>
<dbReference type="PIRSF" id="PIRSF000535">
    <property type="entry name" value="1PFK/6PFK/LacC"/>
    <property type="match status" value="1"/>
</dbReference>
<evidence type="ECO:0000256" key="5">
    <source>
        <dbReference type="ARBA" id="ARBA00022840"/>
    </source>
</evidence>
<protein>
    <submittedName>
        <fullName evidence="8">1-phosphofructokinase</fullName>
    </submittedName>
</protein>
<feature type="domain" description="Carbohydrate kinase PfkB" evidence="7">
    <location>
        <begin position="12"/>
        <end position="104"/>
    </location>
</feature>
<gene>
    <name evidence="8" type="primary">pfkB</name>
    <name evidence="8" type="ORF">GCM10009838_72410</name>
</gene>
<evidence type="ECO:0000313" key="8">
    <source>
        <dbReference type="EMBL" id="GAA1996773.1"/>
    </source>
</evidence>
<keyword evidence="2 6" id="KW-0808">Transferase</keyword>
<dbReference type="CDD" id="cd01164">
    <property type="entry name" value="FruK_PfkB_like"/>
    <property type="match status" value="1"/>
</dbReference>
<evidence type="ECO:0000256" key="4">
    <source>
        <dbReference type="ARBA" id="ARBA00022777"/>
    </source>
</evidence>
<evidence type="ECO:0000313" key="9">
    <source>
        <dbReference type="Proteomes" id="UP001499854"/>
    </source>
</evidence>
<dbReference type="InterPro" id="IPR011611">
    <property type="entry name" value="PfkB_dom"/>
</dbReference>
<dbReference type="SUPFAM" id="SSF53613">
    <property type="entry name" value="Ribokinase-like"/>
    <property type="match status" value="1"/>
</dbReference>
<organism evidence="8 9">
    <name type="scientific">Catenulispora subtropica</name>
    <dbReference type="NCBI Taxonomy" id="450798"/>
    <lineage>
        <taxon>Bacteria</taxon>
        <taxon>Bacillati</taxon>
        <taxon>Actinomycetota</taxon>
        <taxon>Actinomycetes</taxon>
        <taxon>Catenulisporales</taxon>
        <taxon>Catenulisporaceae</taxon>
        <taxon>Catenulispora</taxon>
    </lineage>
</organism>
<evidence type="ECO:0000256" key="2">
    <source>
        <dbReference type="ARBA" id="ARBA00022679"/>
    </source>
</evidence>
<dbReference type="Pfam" id="PF00294">
    <property type="entry name" value="PfkB"/>
    <property type="match status" value="2"/>
</dbReference>
<dbReference type="PANTHER" id="PTHR46566:SF5">
    <property type="entry name" value="1-PHOSPHOFRUCTOKINASE"/>
    <property type="match status" value="1"/>
</dbReference>
<feature type="domain" description="Carbohydrate kinase PfkB" evidence="7">
    <location>
        <begin position="133"/>
        <end position="320"/>
    </location>
</feature>